<feature type="transmembrane region" description="Helical" evidence="5">
    <location>
        <begin position="168"/>
        <end position="188"/>
    </location>
</feature>
<evidence type="ECO:0000313" key="7">
    <source>
        <dbReference type="EMBL" id="MDS1271487.1"/>
    </source>
</evidence>
<keyword evidence="8" id="KW-1185">Reference proteome</keyword>
<evidence type="ECO:0000256" key="1">
    <source>
        <dbReference type="ARBA" id="ARBA00004141"/>
    </source>
</evidence>
<feature type="transmembrane region" description="Helical" evidence="5">
    <location>
        <begin position="140"/>
        <end position="162"/>
    </location>
</feature>
<evidence type="ECO:0000256" key="5">
    <source>
        <dbReference type="SAM" id="Phobius"/>
    </source>
</evidence>
<evidence type="ECO:0000259" key="6">
    <source>
        <dbReference type="Pfam" id="PF08044"/>
    </source>
</evidence>
<keyword evidence="3 5" id="KW-1133">Transmembrane helix</keyword>
<dbReference type="Proteomes" id="UP001250214">
    <property type="component" value="Unassembled WGS sequence"/>
</dbReference>
<evidence type="ECO:0000313" key="8">
    <source>
        <dbReference type="Proteomes" id="UP001250214"/>
    </source>
</evidence>
<keyword evidence="2 5" id="KW-0812">Transmembrane</keyword>
<sequence length="202" mass="22378">MTVRDMPRWGVDRPQSGVPERQLRLTHADRDAMIERLNQAYANGQLDEEELGHRVELAMRAKVRADLEPLDSDLGMSPRGSAAAPYRTSEPTGTERWLAAAGHVSGYFTSALGPLIVLLVGRNSSPFLRRHAMEALNYQLMMLVFSLLLIPITILTLGIGLVVYLVLLVGWLVFPALGGIVALCSGTWRYPLTWRAIKDEPS</sequence>
<protein>
    <submittedName>
        <fullName evidence="7">DUF1707 and DUF4870 domain-containing protein</fullName>
    </submittedName>
</protein>
<reference evidence="8" key="1">
    <citation type="submission" date="2023-07" db="EMBL/GenBank/DDBJ databases">
        <title>Novel species in the genus Lipingzhangella isolated from Sambhar Salt Lake.</title>
        <authorList>
            <person name="Jiya N."/>
            <person name="Kajale S."/>
            <person name="Sharma A."/>
        </authorList>
    </citation>
    <scope>NUCLEOTIDE SEQUENCE [LARGE SCALE GENOMIC DNA]</scope>
    <source>
        <strain evidence="8">LS1_29</strain>
    </source>
</reference>
<dbReference type="RefSeq" id="WP_310913038.1">
    <property type="nucleotide sequence ID" value="NZ_JAVLVT010000006.1"/>
</dbReference>
<comment type="subcellular location">
    <subcellularLocation>
        <location evidence="1">Membrane</location>
        <topology evidence="1">Multi-pass membrane protein</topology>
    </subcellularLocation>
</comment>
<dbReference type="InterPro" id="IPR019109">
    <property type="entry name" value="MamF_MmsF"/>
</dbReference>
<dbReference type="Pfam" id="PF08044">
    <property type="entry name" value="DUF1707"/>
    <property type="match status" value="1"/>
</dbReference>
<name>A0ABU2H902_9ACTN</name>
<feature type="domain" description="DUF1707" evidence="6">
    <location>
        <begin position="23"/>
        <end position="74"/>
    </location>
</feature>
<accession>A0ABU2H902</accession>
<dbReference type="Pfam" id="PF09685">
    <property type="entry name" value="MamF_MmsF"/>
    <property type="match status" value="1"/>
</dbReference>
<gene>
    <name evidence="7" type="ORF">RIF23_14405</name>
</gene>
<organism evidence="7 8">
    <name type="scientific">Lipingzhangella rawalii</name>
    <dbReference type="NCBI Taxonomy" id="2055835"/>
    <lineage>
        <taxon>Bacteria</taxon>
        <taxon>Bacillati</taxon>
        <taxon>Actinomycetota</taxon>
        <taxon>Actinomycetes</taxon>
        <taxon>Streptosporangiales</taxon>
        <taxon>Nocardiopsidaceae</taxon>
        <taxon>Lipingzhangella</taxon>
    </lineage>
</organism>
<evidence type="ECO:0000256" key="3">
    <source>
        <dbReference type="ARBA" id="ARBA00022989"/>
    </source>
</evidence>
<feature type="transmembrane region" description="Helical" evidence="5">
    <location>
        <begin position="97"/>
        <end position="120"/>
    </location>
</feature>
<comment type="caution">
    <text evidence="7">The sequence shown here is derived from an EMBL/GenBank/DDBJ whole genome shotgun (WGS) entry which is preliminary data.</text>
</comment>
<keyword evidence="4 5" id="KW-0472">Membrane</keyword>
<evidence type="ECO:0000256" key="2">
    <source>
        <dbReference type="ARBA" id="ARBA00022692"/>
    </source>
</evidence>
<dbReference type="InterPro" id="IPR012551">
    <property type="entry name" value="DUF1707_SHOCT-like"/>
</dbReference>
<dbReference type="EMBL" id="JAVLVT010000006">
    <property type="protein sequence ID" value="MDS1271487.1"/>
    <property type="molecule type" value="Genomic_DNA"/>
</dbReference>
<proteinExistence type="predicted"/>
<evidence type="ECO:0000256" key="4">
    <source>
        <dbReference type="ARBA" id="ARBA00023136"/>
    </source>
</evidence>